<dbReference type="Proteomes" id="UP000292580">
    <property type="component" value="Unassembled WGS sequence"/>
</dbReference>
<dbReference type="AlphaFoldDB" id="A0A483CXP6"/>
<evidence type="ECO:0000259" key="4">
    <source>
        <dbReference type="PROSITE" id="PS51371"/>
    </source>
</evidence>
<dbReference type="PROSITE" id="PS51371">
    <property type="entry name" value="CBS"/>
    <property type="match status" value="2"/>
</dbReference>
<dbReference type="InterPro" id="IPR000644">
    <property type="entry name" value="CBS_dom"/>
</dbReference>
<dbReference type="SMART" id="SM00116">
    <property type="entry name" value="CBS"/>
    <property type="match status" value="2"/>
</dbReference>
<feature type="domain" description="CBS" evidence="4">
    <location>
        <begin position="446"/>
        <end position="502"/>
    </location>
</feature>
<dbReference type="PIRSF" id="PIRSF004698">
    <property type="entry name" value="UCP004698_CBS_MJ0100"/>
    <property type="match status" value="1"/>
</dbReference>
<dbReference type="Gene3D" id="3.10.580.10">
    <property type="entry name" value="CBS-domain"/>
    <property type="match status" value="2"/>
</dbReference>
<protein>
    <recommendedName>
        <fullName evidence="4">CBS domain-containing protein</fullName>
    </recommendedName>
</protein>
<comment type="caution">
    <text evidence="5">The sequence shown here is derived from an EMBL/GenBank/DDBJ whole genome shotgun (WGS) entry which is preliminary data.</text>
</comment>
<organism evidence="5 6">
    <name type="scientific">Methanofollis fontis</name>
    <dbReference type="NCBI Taxonomy" id="2052832"/>
    <lineage>
        <taxon>Archaea</taxon>
        <taxon>Methanobacteriati</taxon>
        <taxon>Methanobacteriota</taxon>
        <taxon>Stenosarchaea group</taxon>
        <taxon>Methanomicrobia</taxon>
        <taxon>Methanomicrobiales</taxon>
        <taxon>Methanomicrobiaceae</taxon>
        <taxon>Methanofollis</taxon>
    </lineage>
</organism>
<evidence type="ECO:0000256" key="1">
    <source>
        <dbReference type="ARBA" id="ARBA00023122"/>
    </source>
</evidence>
<dbReference type="InterPro" id="IPR016426">
    <property type="entry name" value="MA1821-like"/>
</dbReference>
<dbReference type="Pfam" id="PF00571">
    <property type="entry name" value="CBS"/>
    <property type="match status" value="2"/>
</dbReference>
<evidence type="ECO:0000256" key="2">
    <source>
        <dbReference type="ARBA" id="ARBA00023167"/>
    </source>
</evidence>
<dbReference type="PANTHER" id="PTHR43080:SF2">
    <property type="entry name" value="CBS DOMAIN-CONTAINING PROTEIN"/>
    <property type="match status" value="1"/>
</dbReference>
<keyword evidence="2" id="KW-0486">Methionine biosynthesis</keyword>
<feature type="domain" description="CBS" evidence="4">
    <location>
        <begin position="383"/>
        <end position="440"/>
    </location>
</feature>
<evidence type="ECO:0000256" key="3">
    <source>
        <dbReference type="PROSITE-ProRule" id="PRU00703"/>
    </source>
</evidence>
<dbReference type="PANTHER" id="PTHR43080">
    <property type="entry name" value="CBS DOMAIN-CONTAINING PROTEIN CBSX3, MITOCHONDRIAL"/>
    <property type="match status" value="1"/>
</dbReference>
<dbReference type="GO" id="GO:0009086">
    <property type="term" value="P:methionine biosynthetic process"/>
    <property type="evidence" value="ECO:0007669"/>
    <property type="project" value="UniProtKB-KW"/>
</dbReference>
<accession>A0A483CXP6</accession>
<keyword evidence="1 3" id="KW-0129">CBS domain</keyword>
<proteinExistence type="predicted"/>
<keyword evidence="2" id="KW-0028">Amino-acid biosynthesis</keyword>
<evidence type="ECO:0000313" key="5">
    <source>
        <dbReference type="EMBL" id="TAJ44729.1"/>
    </source>
</evidence>
<dbReference type="RefSeq" id="WP_130646528.1">
    <property type="nucleotide sequence ID" value="NZ_PGCL01000002.1"/>
</dbReference>
<dbReference type="SUPFAM" id="SSF54631">
    <property type="entry name" value="CBS-domain pair"/>
    <property type="match status" value="1"/>
</dbReference>
<dbReference type="EMBL" id="PGCL01000002">
    <property type="protein sequence ID" value="TAJ44729.1"/>
    <property type="molecule type" value="Genomic_DNA"/>
</dbReference>
<keyword evidence="6" id="KW-1185">Reference proteome</keyword>
<reference evidence="5 6" key="1">
    <citation type="submission" date="2017-11" db="EMBL/GenBank/DDBJ databases">
        <title>Isolation and Characterization of Methanofollis Species from Methane Seep Offshore SW Taiwan.</title>
        <authorList>
            <person name="Teng N.-H."/>
            <person name="Lai M.-C."/>
            <person name="Chen S.-C."/>
        </authorList>
    </citation>
    <scope>NUCLEOTIDE SEQUENCE [LARGE SCALE GENOMIC DNA]</scope>
    <source>
        <strain evidence="5 6">FWC-SCC2</strain>
    </source>
</reference>
<dbReference type="InterPro" id="IPR051257">
    <property type="entry name" value="Diverse_CBS-Domain"/>
</dbReference>
<sequence>MEKSIDEINTRIRDGNARVVTAEEMPDIVAELGEERALREVDVVTTGTFGAMCSSGAFLNFGHADPPIRMERVWLNDVEAYGGIAAVDAYIGATQQSTTQGDRYGGAHVIEDLIAGRSVELRAISRGTDCYPRRTVTTSLLLEDLNDAVMLNPRNSFQRYNAATNSTERAIHTYMGMLLPHSGNISYSGAGMLSPLANDPGCHVIGSGVPIFLGGAQGMIVGQGTQSSPASGFANLMTTGDMGHMTTDYIRAATFRGYGVTMYVGVGIPLPVTDLAVVRSTAVRDEEIMTDIVDYGIPERDRPTVRQVSYAELKSGRVEINGEEVRTSSLSSYRKAREVAETLRSWVEKGSIELALPTRRFNTTKRTGPMRETAHVPRVREVMETKVVCITEEEPVTGAAAKLLKGETNHLPVLASDGRLVGIVTTYDVTKAVARRGDRLTVKDIMTRKVVRTAPEEAVDIAAQKLERHNISALPVVNPQNEVVGMLTALNLGTLLGGRWKR</sequence>
<evidence type="ECO:0000313" key="6">
    <source>
        <dbReference type="Proteomes" id="UP000292580"/>
    </source>
</evidence>
<dbReference type="Pfam" id="PF01837">
    <property type="entry name" value="HcyBio"/>
    <property type="match status" value="1"/>
</dbReference>
<name>A0A483CXP6_9EURY</name>
<dbReference type="InterPro" id="IPR046342">
    <property type="entry name" value="CBS_dom_sf"/>
</dbReference>
<dbReference type="InterPro" id="IPR002708">
    <property type="entry name" value="HcyBio"/>
</dbReference>
<dbReference type="OrthoDB" id="295172at2157"/>
<gene>
    <name evidence="5" type="ORF">CUJ86_05370</name>
</gene>